<dbReference type="Proteomes" id="UP000326779">
    <property type="component" value="Chromosome"/>
</dbReference>
<dbReference type="SUPFAM" id="SSF53850">
    <property type="entry name" value="Periplasmic binding protein-like II"/>
    <property type="match status" value="1"/>
</dbReference>
<dbReference type="KEGG" id="lhb:D1010_13035"/>
<dbReference type="EMBL" id="CP045143">
    <property type="protein sequence ID" value="QFR24231.1"/>
    <property type="molecule type" value="Genomic_DNA"/>
</dbReference>
<dbReference type="InterPro" id="IPR006059">
    <property type="entry name" value="SBP"/>
</dbReference>
<dbReference type="PANTHER" id="PTHR42779">
    <property type="entry name" value="PROTEIN YNJB"/>
    <property type="match status" value="1"/>
</dbReference>
<evidence type="ECO:0000313" key="2">
    <source>
        <dbReference type="Proteomes" id="UP000326779"/>
    </source>
</evidence>
<gene>
    <name evidence="1" type="ORF">D1010_13035</name>
</gene>
<dbReference type="PROSITE" id="PS51257">
    <property type="entry name" value="PROKAR_LIPOPROTEIN"/>
    <property type="match status" value="1"/>
</dbReference>
<dbReference type="RefSeq" id="WP_152261211.1">
    <property type="nucleotide sequence ID" value="NZ_CP045143.1"/>
</dbReference>
<dbReference type="Gene3D" id="3.40.190.10">
    <property type="entry name" value="Periplasmic binding protein-like II"/>
    <property type="match status" value="2"/>
</dbReference>
<reference evidence="1 2" key="1">
    <citation type="submission" date="2019-10" db="EMBL/GenBank/DDBJ databases">
        <title>The completed genome of Lactobacillus harbinensis M1.</title>
        <authorList>
            <person name="Zheng Y."/>
        </authorList>
    </citation>
    <scope>NUCLEOTIDE SEQUENCE [LARGE SCALE GENOMIC DNA]</scope>
    <source>
        <strain evidence="1 2">M1</strain>
    </source>
</reference>
<protein>
    <submittedName>
        <fullName evidence="1">Extracellular solute-binding protein</fullName>
    </submittedName>
</protein>
<dbReference type="AlphaFoldDB" id="A0A5P8M892"/>
<proteinExistence type="predicted"/>
<evidence type="ECO:0000313" key="1">
    <source>
        <dbReference type="EMBL" id="QFR24231.1"/>
    </source>
</evidence>
<name>A0A5P8M892_9LACO</name>
<organism evidence="1 2">
    <name type="scientific">Schleiferilactobacillus harbinensis</name>
    <dbReference type="NCBI Taxonomy" id="304207"/>
    <lineage>
        <taxon>Bacteria</taxon>
        <taxon>Bacillati</taxon>
        <taxon>Bacillota</taxon>
        <taxon>Bacilli</taxon>
        <taxon>Lactobacillales</taxon>
        <taxon>Lactobacillaceae</taxon>
        <taxon>Schleiferilactobacillus</taxon>
    </lineage>
</organism>
<sequence length="392" mass="41685">MKLWHKATVGLAAGALFLAGLTGCNNQSSANAKSGSSVKQTSVTLWAGGSQNVKDGMSKIVNAFNASSEGKKYKLNLQFILSGTSAASLQDRIVAVQKAGQKKTNYDLILASDAEYAAYTQLGGKDIFQKYDKSAIPNLKNDKTTVGAGAGYLLPYRGTTVVLAYDSAKVKNPPKTDKELYAWIKANPGKFAYNTPESGGAGAAFVQTAVYNYLPKAALTSSDTKWTKQWTKGLTLLKLLDSAMYKSGGKVVYPNKNQGSMDLLANGQVAMIPAWQDMTALALQAGTLPATVKMTQISPAFTGNLDSLVIPTIGSNKPGAEAVMNFMLTKQAQNILVDTMAAIPVIDKSAITSKNLKYIKGLNAKDFRFSSTGSLSAELNKEWDSQIGNGVK</sequence>
<accession>A0A5P8M892</accession>
<dbReference type="PANTHER" id="PTHR42779:SF1">
    <property type="entry name" value="PROTEIN YNJB"/>
    <property type="match status" value="1"/>
</dbReference>
<dbReference type="Pfam" id="PF13416">
    <property type="entry name" value="SBP_bac_8"/>
    <property type="match status" value="1"/>
</dbReference>